<proteinExistence type="predicted"/>
<dbReference type="InterPro" id="IPR001173">
    <property type="entry name" value="Glyco_trans_2-like"/>
</dbReference>
<dbReference type="PANTHER" id="PTHR22916">
    <property type="entry name" value="GLYCOSYLTRANSFERASE"/>
    <property type="match status" value="1"/>
</dbReference>
<evidence type="ECO:0000313" key="2">
    <source>
        <dbReference type="EMBL" id="EFK95400.1"/>
    </source>
</evidence>
<comment type="caution">
    <text evidence="2">The sequence shown here is derived from an EMBL/GenBank/DDBJ whole genome shotgun (WGS) entry which is preliminary data.</text>
</comment>
<reference evidence="2" key="1">
    <citation type="submission" date="2010-07" db="EMBL/GenBank/DDBJ databases">
        <authorList>
            <consortium name="CONSOLIDER consortium CSD2007-00005"/>
            <person name="Guazzaroni M.-E."/>
            <person name="Richter M."/>
            <person name="Garcia-Salamanca A."/>
            <person name="Yarza P."/>
            <person name="Ferrer M."/>
        </authorList>
    </citation>
    <scope>NUCLEOTIDE SEQUENCE</scope>
</reference>
<name>D9PM15_9ZZZZ</name>
<evidence type="ECO:0000259" key="1">
    <source>
        <dbReference type="Pfam" id="PF00535"/>
    </source>
</evidence>
<feature type="domain" description="Glycosyltransferase 2-like" evidence="1">
    <location>
        <begin position="2"/>
        <end position="114"/>
    </location>
</feature>
<dbReference type="EC" id="2.-.-.-" evidence="2"/>
<dbReference type="AlphaFoldDB" id="D9PM15"/>
<protein>
    <submittedName>
        <fullName evidence="2">Glycosyl transferase, family 2</fullName>
        <ecNumber evidence="2">2.-.-.-</ecNumber>
    </submittedName>
</protein>
<sequence>MHEAIDSALSQTYENVEVIVVNDGSADEGATDAIARSYGDRIRYIYKVNGGVASALNEGIKMMSGEYFSWLSHDDLYVPHKVESQIRFLLELDEKSVVLYSDYINVDSNNNDLYAVRMDHALLEKKPLYAVFRGAVHGCTLLVPRKALLDVGMFRRLPTTQDYDLWFRMIRRYKFLHVPEILVRSRLHPEQGSRHIEATEEANELWIRMMAELSPQEILSMEESEGEFFNGMIAFLSQTPYKRALEFARTRAKAVPRHRELLFGDENGTLIWRQYLRKCGISVLNAAGLLPYVKAVRDVFSGKYRRSREISGTSPGCPFERDCRLMSEINKKFLEIISKIGR</sequence>
<dbReference type="Pfam" id="PF00535">
    <property type="entry name" value="Glycos_transf_2"/>
    <property type="match status" value="1"/>
</dbReference>
<dbReference type="Gene3D" id="3.90.550.10">
    <property type="entry name" value="Spore Coat Polysaccharide Biosynthesis Protein SpsA, Chain A"/>
    <property type="match status" value="1"/>
</dbReference>
<dbReference type="SUPFAM" id="SSF53448">
    <property type="entry name" value="Nucleotide-diphospho-sugar transferases"/>
    <property type="match status" value="1"/>
</dbReference>
<dbReference type="InterPro" id="IPR029044">
    <property type="entry name" value="Nucleotide-diphossugar_trans"/>
</dbReference>
<keyword evidence="2" id="KW-0808">Transferase</keyword>
<dbReference type="GO" id="GO:0016758">
    <property type="term" value="F:hexosyltransferase activity"/>
    <property type="evidence" value="ECO:0007669"/>
    <property type="project" value="UniProtKB-ARBA"/>
</dbReference>
<accession>D9PM15</accession>
<dbReference type="PANTHER" id="PTHR22916:SF3">
    <property type="entry name" value="UDP-GLCNAC:BETAGAL BETA-1,3-N-ACETYLGLUCOSAMINYLTRANSFERASE-LIKE PROTEIN 1"/>
    <property type="match status" value="1"/>
</dbReference>
<gene>
    <name evidence="2" type="ORF">LDC_2591</name>
</gene>
<organism evidence="2">
    <name type="scientific">sediment metagenome</name>
    <dbReference type="NCBI Taxonomy" id="749907"/>
    <lineage>
        <taxon>unclassified sequences</taxon>
        <taxon>metagenomes</taxon>
        <taxon>ecological metagenomes</taxon>
    </lineage>
</organism>
<reference evidence="2" key="2">
    <citation type="journal article" date="2011" name="Microb. Ecol.">
        <title>Taxonomic and Functional Metagenomic Profiling of the Microbial Community in the Anoxic Sediment of a Sub-saline Shallow Lake (Laguna de Carrizo, Central Spain).</title>
        <authorList>
            <person name="Ferrer M."/>
            <person name="Guazzaroni M.E."/>
            <person name="Richter M."/>
            <person name="Garcia-Salamanca A."/>
            <person name="Yarza P."/>
            <person name="Suarez-Suarez A."/>
            <person name="Solano J."/>
            <person name="Alcaide M."/>
            <person name="van Dillewijn P."/>
            <person name="Molina-Henares M.A."/>
            <person name="Lopez-Cortes N."/>
            <person name="Al-Ramahi Y."/>
            <person name="Guerrero C."/>
            <person name="Acosta A."/>
            <person name="de Eugenio L.I."/>
            <person name="Martinez V."/>
            <person name="Marques S."/>
            <person name="Rojo F."/>
            <person name="Santero E."/>
            <person name="Genilloud O."/>
            <person name="Perez-Perez J."/>
            <person name="Rossello-Mora R."/>
            <person name="Ramos J.L."/>
        </authorList>
    </citation>
    <scope>NUCLEOTIDE SEQUENCE</scope>
</reference>
<dbReference type="EMBL" id="ADZX01000788">
    <property type="protein sequence ID" value="EFK95400.1"/>
    <property type="molecule type" value="Genomic_DNA"/>
</dbReference>